<dbReference type="GO" id="GO:0000062">
    <property type="term" value="F:fatty-acyl-CoA binding"/>
    <property type="evidence" value="ECO:0007669"/>
    <property type="project" value="InterPro"/>
</dbReference>
<dbReference type="EMBL" id="ML739084">
    <property type="protein sequence ID" value="KAE8353960.1"/>
    <property type="molecule type" value="Genomic_DNA"/>
</dbReference>
<proteinExistence type="inferred from homology"/>
<dbReference type="Proteomes" id="UP000327118">
    <property type="component" value="Unassembled WGS sequence"/>
</dbReference>
<dbReference type="InterPro" id="IPR014352">
    <property type="entry name" value="FERM/acyl-CoA-bd_prot_sf"/>
</dbReference>
<evidence type="ECO:0000313" key="5">
    <source>
        <dbReference type="Proteomes" id="UP000327118"/>
    </source>
</evidence>
<dbReference type="OrthoDB" id="346910at2759"/>
<dbReference type="InterPro" id="IPR000582">
    <property type="entry name" value="Acyl-CoA-binding_protein"/>
</dbReference>
<dbReference type="Pfam" id="PF00887">
    <property type="entry name" value="ACBP"/>
    <property type="match status" value="1"/>
</dbReference>
<evidence type="ECO:0000259" key="3">
    <source>
        <dbReference type="PROSITE" id="PS51228"/>
    </source>
</evidence>
<gene>
    <name evidence="4" type="ORF">BDV28DRAFT_97410</name>
</gene>
<name>A0A5N6ZD17_9EURO</name>
<keyword evidence="5" id="KW-1185">Reference proteome</keyword>
<evidence type="ECO:0000256" key="2">
    <source>
        <dbReference type="ARBA" id="ARBA00023121"/>
    </source>
</evidence>
<dbReference type="PROSITE" id="PS51228">
    <property type="entry name" value="ACB_2"/>
    <property type="match status" value="1"/>
</dbReference>
<reference evidence="5" key="1">
    <citation type="submission" date="2019-04" db="EMBL/GenBank/DDBJ databases">
        <title>Friends and foes A comparative genomics studyof 23 Aspergillus species from section Flavi.</title>
        <authorList>
            <consortium name="DOE Joint Genome Institute"/>
            <person name="Kjaerbolling I."/>
            <person name="Vesth T."/>
            <person name="Frisvad J.C."/>
            <person name="Nybo J.L."/>
            <person name="Theobald S."/>
            <person name="Kildgaard S."/>
            <person name="Isbrandt T."/>
            <person name="Kuo A."/>
            <person name="Sato A."/>
            <person name="Lyhne E.K."/>
            <person name="Kogle M.E."/>
            <person name="Wiebenga A."/>
            <person name="Kun R.S."/>
            <person name="Lubbers R.J."/>
            <person name="Makela M.R."/>
            <person name="Barry K."/>
            <person name="Chovatia M."/>
            <person name="Clum A."/>
            <person name="Daum C."/>
            <person name="Haridas S."/>
            <person name="He G."/>
            <person name="LaButti K."/>
            <person name="Lipzen A."/>
            <person name="Mondo S."/>
            <person name="Riley R."/>
            <person name="Salamov A."/>
            <person name="Simmons B.A."/>
            <person name="Magnuson J.K."/>
            <person name="Henrissat B."/>
            <person name="Mortensen U.H."/>
            <person name="Larsen T.O."/>
            <person name="Devries R.P."/>
            <person name="Grigoriev I.V."/>
            <person name="Machida M."/>
            <person name="Baker S.E."/>
            <person name="Andersen M.R."/>
        </authorList>
    </citation>
    <scope>NUCLEOTIDE SEQUENCE [LARGE SCALE GENOMIC DNA]</scope>
    <source>
        <strain evidence="5">CBS 553.77</strain>
    </source>
</reference>
<dbReference type="GO" id="GO:0006631">
    <property type="term" value="P:fatty acid metabolic process"/>
    <property type="evidence" value="ECO:0007669"/>
    <property type="project" value="TreeGrafter"/>
</dbReference>
<feature type="domain" description="ACB" evidence="3">
    <location>
        <begin position="59"/>
        <end position="142"/>
    </location>
</feature>
<dbReference type="PANTHER" id="PTHR23310">
    <property type="entry name" value="ACYL-COA-BINDING PROTEIN, ACBP"/>
    <property type="match status" value="1"/>
</dbReference>
<comment type="similarity">
    <text evidence="1">Belongs to the ACBP family.</text>
</comment>
<organism evidence="4 5">
    <name type="scientific">Aspergillus coremiiformis</name>
    <dbReference type="NCBI Taxonomy" id="138285"/>
    <lineage>
        <taxon>Eukaryota</taxon>
        <taxon>Fungi</taxon>
        <taxon>Dikarya</taxon>
        <taxon>Ascomycota</taxon>
        <taxon>Pezizomycotina</taxon>
        <taxon>Eurotiomycetes</taxon>
        <taxon>Eurotiomycetidae</taxon>
        <taxon>Eurotiales</taxon>
        <taxon>Aspergillaceae</taxon>
        <taxon>Aspergillus</taxon>
        <taxon>Aspergillus subgen. Circumdati</taxon>
    </lineage>
</organism>
<dbReference type="InterPro" id="IPR035984">
    <property type="entry name" value="Acyl-CoA-binding_sf"/>
</dbReference>
<dbReference type="SUPFAM" id="SSF47027">
    <property type="entry name" value="Acyl-CoA binding protein"/>
    <property type="match status" value="1"/>
</dbReference>
<sequence>MSLNAFFDALTFAQSGSKFTSEVQSAASGINVDVLKAAVEAVLAGSDDAKVDGEQAAALKAGFEFATKLVKMLEKEPGQTEMLTFYKYFKQARNEKPAEPSFYQIESKYKYNAWKEVSHISDQKAQALYIKEVSVAIEKYGTRD</sequence>
<accession>A0A5N6ZD17</accession>
<keyword evidence="2" id="KW-0446">Lipid-binding</keyword>
<evidence type="ECO:0000313" key="4">
    <source>
        <dbReference type="EMBL" id="KAE8353960.1"/>
    </source>
</evidence>
<protein>
    <submittedName>
        <fullName evidence="4">Acyl-CoA binding protein</fullName>
    </submittedName>
</protein>
<dbReference type="AlphaFoldDB" id="A0A5N6ZD17"/>
<dbReference type="Gene3D" id="1.20.80.10">
    <property type="match status" value="1"/>
</dbReference>
<evidence type="ECO:0000256" key="1">
    <source>
        <dbReference type="ARBA" id="ARBA00005567"/>
    </source>
</evidence>
<dbReference type="PANTHER" id="PTHR23310:SF62">
    <property type="entry name" value="ACYL-COA BINDING PROTEIN 1, ISOFORM A"/>
    <property type="match status" value="1"/>
</dbReference>